<dbReference type="RefSeq" id="WP_302037997.1">
    <property type="nucleotide sequence ID" value="NZ_JAUKPO010000006.1"/>
</dbReference>
<feature type="domain" description="ABC3 transporter permease C-terminal" evidence="7">
    <location>
        <begin position="287"/>
        <end position="400"/>
    </location>
</feature>
<evidence type="ECO:0000256" key="6">
    <source>
        <dbReference type="SAM" id="Phobius"/>
    </source>
</evidence>
<comment type="subcellular location">
    <subcellularLocation>
        <location evidence="1">Cell membrane</location>
        <topology evidence="1">Multi-pass membrane protein</topology>
    </subcellularLocation>
</comment>
<keyword evidence="10" id="KW-1185">Reference proteome</keyword>
<sequence>MLRNYLIITWRTLLKSKVFSFINIVGFAAGIAVCLLILLYIVEETRFDRFNKNFHTLYRVAQEQNQSGIWYNVGRTPAPLATALQQDIPEVVNATRFALWGDVLLKYGDKLIEEPSGIYAEKSLFQMFDFPFVQGTYTTAFTHPHSIILTQRLASKYFGSDNPIGKQIQINNQYTLVVTGVIKDIPAHSHLQFDFVIPFEFIKEYGTDLTKWGANAFYTYVQLSEEATIEEVQAKIRNYFHTKPDRNEEILYLQALKDIHLYSQFDFNTDFGVRGDIRYVQFFSLTAGIVLLIAIFNFMNLSTAKATRRAKEVGLRKVVGADRKQLIFQFLGESLLFSLIAGILSLTVVQLALPFFNELTGKQLTITTFDPTYLGLFSGLIILVGLVAGIYPAFYLSAFSPAKVLKGQPLSVSKGVFLRKVLVTGQFSLSIIMIIGTILINRQLQYISTKKLGLTKDDLVYVEMRGQLKDNYSLVKNELLQNTAIQAVSGTNYYSMPFKWVGSDGSGGIEFPGKNPDDHFMIHNFRVQYDFIETLQLKIKEGRSLSASIPTDTASFLLNEAAVQRMGLTNPIGQPISFYDKKGIVVGVVKDFHFTSMQKEIEPALIHVSPQDISYLLIRIKPEHTKTALASIKKIVDNYSQDYPVDYHFMDDAYDALYKAEQRMSSLFNAFAILAIVVSGLGLFGLASFITAGRAREVGVRKVLGASVPSILLLLSMDFIKLLLVASLLGWPLAFLGLRQWLQNYAFQTEVTVWLFVLPSLAVCLLSISIISFHTWRVARANPAYVLRNE</sequence>
<dbReference type="InterPro" id="IPR003838">
    <property type="entry name" value="ABC3_permease_C"/>
</dbReference>
<evidence type="ECO:0000313" key="9">
    <source>
        <dbReference type="EMBL" id="MDO1447196.1"/>
    </source>
</evidence>
<comment type="caution">
    <text evidence="9">The sequence shown here is derived from an EMBL/GenBank/DDBJ whole genome shotgun (WGS) entry which is preliminary data.</text>
</comment>
<feature type="transmembrane region" description="Helical" evidence="6">
    <location>
        <begin position="417"/>
        <end position="440"/>
    </location>
</feature>
<dbReference type="Pfam" id="PF02687">
    <property type="entry name" value="FtsX"/>
    <property type="match status" value="2"/>
</dbReference>
<keyword evidence="4 6" id="KW-1133">Transmembrane helix</keyword>
<dbReference type="Pfam" id="PF12704">
    <property type="entry name" value="MacB_PCD"/>
    <property type="match status" value="1"/>
</dbReference>
<feature type="transmembrane region" description="Helical" evidence="6">
    <location>
        <begin position="373"/>
        <end position="396"/>
    </location>
</feature>
<evidence type="ECO:0000256" key="2">
    <source>
        <dbReference type="ARBA" id="ARBA00022475"/>
    </source>
</evidence>
<evidence type="ECO:0000256" key="4">
    <source>
        <dbReference type="ARBA" id="ARBA00022989"/>
    </source>
</evidence>
<evidence type="ECO:0000259" key="7">
    <source>
        <dbReference type="Pfam" id="PF02687"/>
    </source>
</evidence>
<evidence type="ECO:0000256" key="1">
    <source>
        <dbReference type="ARBA" id="ARBA00004651"/>
    </source>
</evidence>
<keyword evidence="2" id="KW-1003">Cell membrane</keyword>
<dbReference type="EMBL" id="JAUKPO010000006">
    <property type="protein sequence ID" value="MDO1447196.1"/>
    <property type="molecule type" value="Genomic_DNA"/>
</dbReference>
<evidence type="ECO:0000256" key="3">
    <source>
        <dbReference type="ARBA" id="ARBA00022692"/>
    </source>
</evidence>
<protein>
    <submittedName>
        <fullName evidence="9">ABC transporter permease</fullName>
    </submittedName>
</protein>
<feature type="transmembrane region" description="Helical" evidence="6">
    <location>
        <begin position="21"/>
        <end position="42"/>
    </location>
</feature>
<reference evidence="9" key="1">
    <citation type="submission" date="2023-07" db="EMBL/GenBank/DDBJ databases">
        <title>The genome sequence of Rhodocytophaga aerolata KACC 12507.</title>
        <authorList>
            <person name="Zhang X."/>
        </authorList>
    </citation>
    <scope>NUCLEOTIDE SEQUENCE</scope>
    <source>
        <strain evidence="9">KACC 12507</strain>
    </source>
</reference>
<keyword evidence="3 6" id="KW-0812">Transmembrane</keyword>
<feature type="transmembrane region" description="Helical" evidence="6">
    <location>
        <begin position="751"/>
        <end position="773"/>
    </location>
</feature>
<feature type="domain" description="MacB-like periplasmic core" evidence="8">
    <location>
        <begin position="20"/>
        <end position="238"/>
    </location>
</feature>
<feature type="domain" description="ABC3 transporter permease C-terminal" evidence="7">
    <location>
        <begin position="670"/>
        <end position="781"/>
    </location>
</feature>
<feature type="transmembrane region" description="Helical" evidence="6">
    <location>
        <begin position="279"/>
        <end position="299"/>
    </location>
</feature>
<feature type="transmembrane region" description="Helical" evidence="6">
    <location>
        <begin position="326"/>
        <end position="353"/>
    </location>
</feature>
<evidence type="ECO:0000256" key="5">
    <source>
        <dbReference type="ARBA" id="ARBA00023136"/>
    </source>
</evidence>
<proteinExistence type="predicted"/>
<evidence type="ECO:0000259" key="8">
    <source>
        <dbReference type="Pfam" id="PF12704"/>
    </source>
</evidence>
<dbReference type="Proteomes" id="UP001168528">
    <property type="component" value="Unassembled WGS sequence"/>
</dbReference>
<gene>
    <name evidence="9" type="ORF">Q0590_13080</name>
</gene>
<organism evidence="9 10">
    <name type="scientific">Rhodocytophaga aerolata</name>
    <dbReference type="NCBI Taxonomy" id="455078"/>
    <lineage>
        <taxon>Bacteria</taxon>
        <taxon>Pseudomonadati</taxon>
        <taxon>Bacteroidota</taxon>
        <taxon>Cytophagia</taxon>
        <taxon>Cytophagales</taxon>
        <taxon>Rhodocytophagaceae</taxon>
        <taxon>Rhodocytophaga</taxon>
    </lineage>
</organism>
<dbReference type="InterPro" id="IPR050250">
    <property type="entry name" value="Macrolide_Exporter_MacB"/>
</dbReference>
<feature type="transmembrane region" description="Helical" evidence="6">
    <location>
        <begin position="667"/>
        <end position="690"/>
    </location>
</feature>
<dbReference type="PANTHER" id="PTHR30572">
    <property type="entry name" value="MEMBRANE COMPONENT OF TRANSPORTER-RELATED"/>
    <property type="match status" value="1"/>
</dbReference>
<accession>A0ABT8R517</accession>
<keyword evidence="5 6" id="KW-0472">Membrane</keyword>
<dbReference type="PANTHER" id="PTHR30572:SF18">
    <property type="entry name" value="ABC-TYPE MACROLIDE FAMILY EXPORT SYSTEM PERMEASE COMPONENT 2"/>
    <property type="match status" value="1"/>
</dbReference>
<name>A0ABT8R517_9BACT</name>
<feature type="transmembrane region" description="Helical" evidence="6">
    <location>
        <begin position="711"/>
        <end position="731"/>
    </location>
</feature>
<evidence type="ECO:0000313" key="10">
    <source>
        <dbReference type="Proteomes" id="UP001168528"/>
    </source>
</evidence>
<dbReference type="InterPro" id="IPR025857">
    <property type="entry name" value="MacB_PCD"/>
</dbReference>